<dbReference type="PANTHER" id="PTHR11439">
    <property type="entry name" value="GAG-POL-RELATED RETROTRANSPOSON"/>
    <property type="match status" value="1"/>
</dbReference>
<dbReference type="Proteomes" id="UP001162060">
    <property type="component" value="Unassembled WGS sequence"/>
</dbReference>
<protein>
    <recommendedName>
        <fullName evidence="6">Reverse transcriptase Ty1/copia-type domain-containing protein</fullName>
    </recommendedName>
</protein>
<dbReference type="CDD" id="cd09272">
    <property type="entry name" value="RNase_HI_RT_Ty1"/>
    <property type="match status" value="1"/>
</dbReference>
<gene>
    <name evidence="4" type="ORF">PM001_LOCUS12814</name>
</gene>
<organism evidence="4 5">
    <name type="scientific">Peronospora matthiolae</name>
    <dbReference type="NCBI Taxonomy" id="2874970"/>
    <lineage>
        <taxon>Eukaryota</taxon>
        <taxon>Sar</taxon>
        <taxon>Stramenopiles</taxon>
        <taxon>Oomycota</taxon>
        <taxon>Peronosporomycetes</taxon>
        <taxon>Peronosporales</taxon>
        <taxon>Peronosporaceae</taxon>
        <taxon>Peronospora</taxon>
    </lineage>
</organism>
<dbReference type="AlphaFoldDB" id="A0AAV1TZ27"/>
<evidence type="ECO:0008006" key="6">
    <source>
        <dbReference type="Google" id="ProtNLM"/>
    </source>
</evidence>
<name>A0AAV1TZ27_9STRA</name>
<dbReference type="EMBL" id="CAKLBY020000114">
    <property type="protein sequence ID" value="CAK7927664.1"/>
    <property type="molecule type" value="Genomic_DNA"/>
</dbReference>
<feature type="domain" description="Reverse transcriptase Ty1/copia-type" evidence="2">
    <location>
        <begin position="245"/>
        <end position="500"/>
    </location>
</feature>
<dbReference type="SUPFAM" id="SSF56672">
    <property type="entry name" value="DNA/RNA polymerases"/>
    <property type="match status" value="1"/>
</dbReference>
<feature type="compositionally biased region" description="Polar residues" evidence="1">
    <location>
        <begin position="192"/>
        <end position="202"/>
    </location>
</feature>
<comment type="caution">
    <text evidence="4">The sequence shown here is derived from an EMBL/GenBank/DDBJ whole genome shotgun (WGS) entry which is preliminary data.</text>
</comment>
<accession>A0AAV1TZ27</accession>
<proteinExistence type="predicted"/>
<evidence type="ECO:0000259" key="3">
    <source>
        <dbReference type="Pfam" id="PF25597"/>
    </source>
</evidence>
<dbReference type="Pfam" id="PF25597">
    <property type="entry name" value="SH3_retrovirus"/>
    <property type="match status" value="1"/>
</dbReference>
<evidence type="ECO:0000313" key="4">
    <source>
        <dbReference type="EMBL" id="CAK7927664.1"/>
    </source>
</evidence>
<dbReference type="InterPro" id="IPR043502">
    <property type="entry name" value="DNA/RNA_pol_sf"/>
</dbReference>
<evidence type="ECO:0000259" key="2">
    <source>
        <dbReference type="Pfam" id="PF07727"/>
    </source>
</evidence>
<evidence type="ECO:0000313" key="5">
    <source>
        <dbReference type="Proteomes" id="UP001162060"/>
    </source>
</evidence>
<sequence>MNMARCMIFASGLPLNFWGDAVEYAAYILNRAPTNSNAERMSPMKVLTDQTPSLGEIVVFGSPCTVYRDPKKKNFAPRGQKGIIIGIGEETKRYRVYLPKDKVVVVSQHVQNIETLNKTQNKQVQELYLQNPTSLEDNDSARDQVQEGGNTRYQDLEEATSRKDQTQNMKKRTPWTRKKKVVTRSASKNKHSSQGQRTESSAMDTDVVNVVTTSDPRNFGEAMRSSHKEGWMKAISEELQALENNGVWSIVKAPKDIRALHSKWVFKTKRDAEGGIERLKARLVACGNEQVFGVNYGVTFAAVIDMSSVKMIFALARKWKVPAKHGDVPNAYVKADKEDNLDIYIHVPQGMQIAEDLKKKIGVSQNYEIVLELKKALYGLKQAGRLWSKLLHQKLVDIGFKQSLTDMCVYFRWTRGHLLIVGVYVDDLLVTGSDQGSVNSFFDELNSLSVKDLGCARKFLGMRIQYNDENGYTFDQEVGIMDMLKEHGLEMGHSVRVPITQDWNDNEESVAVPLPVFGGDGVVTVKVFQSLVGSLLWISRYTRPDIAFAVHKASRRTHKPTMGDYKLAKKIARYLSGTKTLRLSMIGREDEPELLQVVGYSDADFAADKGDRKSVTGGLITIDGMPVSWMCKKQGGVSLSTMEAEFTAASIMARELLGIRELLQELDLRFEEPIPLRVDNQAALKQLDGERASAKAKHIDVRIKFVGDFAKRGIIKPEYRETSSMPADILTKALTAPRLVEMRQVIGLK</sequence>
<dbReference type="InterPro" id="IPR013103">
    <property type="entry name" value="RVT_2"/>
</dbReference>
<feature type="region of interest" description="Disordered" evidence="1">
    <location>
        <begin position="131"/>
        <end position="202"/>
    </location>
</feature>
<feature type="compositionally biased region" description="Basic residues" evidence="1">
    <location>
        <begin position="169"/>
        <end position="191"/>
    </location>
</feature>
<reference evidence="4" key="1">
    <citation type="submission" date="2024-01" db="EMBL/GenBank/DDBJ databases">
        <authorList>
            <person name="Webb A."/>
        </authorList>
    </citation>
    <scope>NUCLEOTIDE SEQUENCE</scope>
    <source>
        <strain evidence="4">Pm1</strain>
    </source>
</reference>
<feature type="domain" description="Retroviral polymerase SH3-like" evidence="3">
    <location>
        <begin position="63"/>
        <end position="122"/>
    </location>
</feature>
<evidence type="ECO:0000256" key="1">
    <source>
        <dbReference type="SAM" id="MobiDB-lite"/>
    </source>
</evidence>
<dbReference type="InterPro" id="IPR057670">
    <property type="entry name" value="SH3_retrovirus"/>
</dbReference>
<dbReference type="Pfam" id="PF07727">
    <property type="entry name" value="RVT_2"/>
    <property type="match status" value="1"/>
</dbReference>
<dbReference type="PANTHER" id="PTHR11439:SF440">
    <property type="entry name" value="INTEGRASE CATALYTIC DOMAIN-CONTAINING PROTEIN"/>
    <property type="match status" value="1"/>
</dbReference>